<comment type="similarity">
    <text evidence="2">Belongs to the alkaline ceramidase family.</text>
</comment>
<gene>
    <name evidence="10" type="ORF">BJ322DRAFT_1005417</name>
</gene>
<reference evidence="10" key="1">
    <citation type="journal article" date="2020" name="Nat. Commun.">
        <title>Large-scale genome sequencing of mycorrhizal fungi provides insights into the early evolution of symbiotic traits.</title>
        <authorList>
            <person name="Miyauchi S."/>
            <person name="Kiss E."/>
            <person name="Kuo A."/>
            <person name="Drula E."/>
            <person name="Kohler A."/>
            <person name="Sanchez-Garcia M."/>
            <person name="Morin E."/>
            <person name="Andreopoulos B."/>
            <person name="Barry K.W."/>
            <person name="Bonito G."/>
            <person name="Buee M."/>
            <person name="Carver A."/>
            <person name="Chen C."/>
            <person name="Cichocki N."/>
            <person name="Clum A."/>
            <person name="Culley D."/>
            <person name="Crous P.W."/>
            <person name="Fauchery L."/>
            <person name="Girlanda M."/>
            <person name="Hayes R.D."/>
            <person name="Keri Z."/>
            <person name="LaButti K."/>
            <person name="Lipzen A."/>
            <person name="Lombard V."/>
            <person name="Magnuson J."/>
            <person name="Maillard F."/>
            <person name="Murat C."/>
            <person name="Nolan M."/>
            <person name="Ohm R.A."/>
            <person name="Pangilinan J."/>
            <person name="Pereira M.F."/>
            <person name="Perotto S."/>
            <person name="Peter M."/>
            <person name="Pfister S."/>
            <person name="Riley R."/>
            <person name="Sitrit Y."/>
            <person name="Stielow J.B."/>
            <person name="Szollosi G."/>
            <person name="Zifcakova L."/>
            <person name="Stursova M."/>
            <person name="Spatafora J.W."/>
            <person name="Tedersoo L."/>
            <person name="Vaario L.M."/>
            <person name="Yamada A."/>
            <person name="Yan M."/>
            <person name="Wang P."/>
            <person name="Xu J."/>
            <person name="Bruns T."/>
            <person name="Baldrian P."/>
            <person name="Vilgalys R."/>
            <person name="Dunand C."/>
            <person name="Henrissat B."/>
            <person name="Grigoriev I.V."/>
            <person name="Hibbett D."/>
            <person name="Nagy L.G."/>
            <person name="Martin F.M."/>
        </authorList>
    </citation>
    <scope>NUCLEOTIDE SEQUENCE</scope>
    <source>
        <strain evidence="10">UH-Tt-Lm1</strain>
    </source>
</reference>
<evidence type="ECO:0000256" key="4">
    <source>
        <dbReference type="ARBA" id="ARBA00022801"/>
    </source>
</evidence>
<dbReference type="GO" id="GO:0005789">
    <property type="term" value="C:endoplasmic reticulum membrane"/>
    <property type="evidence" value="ECO:0007669"/>
    <property type="project" value="TreeGrafter"/>
</dbReference>
<keyword evidence="7" id="KW-0479">Metal-binding</keyword>
<feature type="binding site" evidence="8">
    <location>
        <position position="81"/>
    </location>
    <ligand>
        <name>Zn(2+)</name>
        <dbReference type="ChEBI" id="CHEBI:29105"/>
        <note>catalytic</note>
    </ligand>
</feature>
<feature type="binding site" evidence="7">
    <location>
        <position position="24"/>
    </location>
    <ligand>
        <name>Ca(2+)</name>
        <dbReference type="ChEBI" id="CHEBI:29108"/>
    </ligand>
</feature>
<dbReference type="GO" id="GO:0046872">
    <property type="term" value="F:metal ion binding"/>
    <property type="evidence" value="ECO:0007669"/>
    <property type="project" value="UniProtKB-KW"/>
</dbReference>
<proteinExistence type="inferred from homology"/>
<dbReference type="GO" id="GO:0046514">
    <property type="term" value="P:ceramide catabolic process"/>
    <property type="evidence" value="ECO:0007669"/>
    <property type="project" value="TreeGrafter"/>
</dbReference>
<evidence type="ECO:0000256" key="9">
    <source>
        <dbReference type="SAM" id="Phobius"/>
    </source>
</evidence>
<feature type="transmembrane region" description="Helical" evidence="9">
    <location>
        <begin position="37"/>
        <end position="55"/>
    </location>
</feature>
<comment type="subcellular location">
    <subcellularLocation>
        <location evidence="1">Membrane</location>
        <topology evidence="1">Multi-pass membrane protein</topology>
    </subcellularLocation>
</comment>
<evidence type="ECO:0000256" key="6">
    <source>
        <dbReference type="ARBA" id="ARBA00023136"/>
    </source>
</evidence>
<evidence type="ECO:0000256" key="2">
    <source>
        <dbReference type="ARBA" id="ARBA00009780"/>
    </source>
</evidence>
<keyword evidence="3 9" id="KW-0812">Transmembrane</keyword>
<evidence type="ECO:0000256" key="7">
    <source>
        <dbReference type="PIRSR" id="PIRSR608901-1"/>
    </source>
</evidence>
<keyword evidence="11" id="KW-1185">Reference proteome</keyword>
<name>A0A9P6HFB1_9AGAM</name>
<dbReference type="GO" id="GO:0046513">
    <property type="term" value="P:ceramide biosynthetic process"/>
    <property type="evidence" value="ECO:0007669"/>
    <property type="project" value="TreeGrafter"/>
</dbReference>
<dbReference type="AlphaFoldDB" id="A0A9P6HFB1"/>
<feature type="transmembrane region" description="Helical" evidence="9">
    <location>
        <begin position="122"/>
        <end position="139"/>
    </location>
</feature>
<dbReference type="PANTHER" id="PTHR46187">
    <property type="entry name" value="ALKALINE CERAMIDASE 3"/>
    <property type="match status" value="1"/>
</dbReference>
<comment type="cofactor">
    <cofactor evidence="8">
        <name>Zn(2+)</name>
        <dbReference type="ChEBI" id="CHEBI:29105"/>
    </cofactor>
</comment>
<feature type="binding site" evidence="7">
    <location>
        <position position="33"/>
    </location>
    <ligand>
        <name>Ca(2+)</name>
        <dbReference type="ChEBI" id="CHEBI:29108"/>
    </ligand>
</feature>
<feature type="binding site" evidence="7">
    <location>
        <position position="19"/>
    </location>
    <ligand>
        <name>Ca(2+)</name>
        <dbReference type="ChEBI" id="CHEBI:29108"/>
    </ligand>
</feature>
<keyword evidence="6 9" id="KW-0472">Membrane</keyword>
<feature type="binding site" evidence="8">
    <location>
        <position position="230"/>
    </location>
    <ligand>
        <name>Zn(2+)</name>
        <dbReference type="ChEBI" id="CHEBI:29105"/>
        <note>catalytic</note>
    </ligand>
</feature>
<feature type="transmembrane region" description="Helical" evidence="9">
    <location>
        <begin position="67"/>
        <end position="88"/>
    </location>
</feature>
<keyword evidence="5 9" id="KW-1133">Transmembrane helix</keyword>
<keyword evidence="8" id="KW-0862">Zinc</keyword>
<sequence>MVSSSVHAGIWGPVTATIDWCEANYQFSPFIAEMANSFSNLVTIFLGLYGGYVAWQQKLPNRYSLGFLSIAVVGIGSFAFHASLLYEAQLADELPMVLAASYSLFILSDAREGFKLDIGQGVIPLIVFNILFPISYAIYRNPVYHQAVFATLMFFTVLRTVYLMRSDLSKNVPPAAKMKMSKMYKIGLLTFLTGFAVWNLDNIYCSALTEWKHAVGWPVAFLLEGHSWWHALTAIGSYLMMLGTTCNSLSIKDSHTNFAIGWKLGLPRIQRVAATKAE</sequence>
<dbReference type="Pfam" id="PF05875">
    <property type="entry name" value="Ceramidase"/>
    <property type="match status" value="1"/>
</dbReference>
<dbReference type="EMBL" id="WIUZ02000006">
    <property type="protein sequence ID" value="KAF9785788.1"/>
    <property type="molecule type" value="Genomic_DNA"/>
</dbReference>
<evidence type="ECO:0000256" key="5">
    <source>
        <dbReference type="ARBA" id="ARBA00022989"/>
    </source>
</evidence>
<dbReference type="PANTHER" id="PTHR46187:SF3">
    <property type="entry name" value="ALKALINE CERAMIDASE 3"/>
    <property type="match status" value="1"/>
</dbReference>
<dbReference type="Proteomes" id="UP000736335">
    <property type="component" value="Unassembled WGS sequence"/>
</dbReference>
<dbReference type="GO" id="GO:0016811">
    <property type="term" value="F:hydrolase activity, acting on carbon-nitrogen (but not peptide) bonds, in linear amides"/>
    <property type="evidence" value="ECO:0007669"/>
    <property type="project" value="InterPro"/>
</dbReference>
<protein>
    <submittedName>
        <fullName evidence="10">Alkaline phytoceramidase</fullName>
    </submittedName>
</protein>
<evidence type="ECO:0000313" key="11">
    <source>
        <dbReference type="Proteomes" id="UP000736335"/>
    </source>
</evidence>
<feature type="binding site" evidence="8">
    <location>
        <position position="226"/>
    </location>
    <ligand>
        <name>Zn(2+)</name>
        <dbReference type="ChEBI" id="CHEBI:29105"/>
        <note>catalytic</note>
    </ligand>
</feature>
<dbReference type="InterPro" id="IPR008901">
    <property type="entry name" value="ACER"/>
</dbReference>
<keyword evidence="7" id="KW-0106">Calcium</keyword>
<organism evidence="10 11">
    <name type="scientific">Thelephora terrestris</name>
    <dbReference type="NCBI Taxonomy" id="56493"/>
    <lineage>
        <taxon>Eukaryota</taxon>
        <taxon>Fungi</taxon>
        <taxon>Dikarya</taxon>
        <taxon>Basidiomycota</taxon>
        <taxon>Agaricomycotina</taxon>
        <taxon>Agaricomycetes</taxon>
        <taxon>Thelephorales</taxon>
        <taxon>Thelephoraceae</taxon>
        <taxon>Thelephora</taxon>
    </lineage>
</organism>
<reference evidence="10" key="2">
    <citation type="submission" date="2020-11" db="EMBL/GenBank/DDBJ databases">
        <authorList>
            <consortium name="DOE Joint Genome Institute"/>
            <person name="Kuo A."/>
            <person name="Miyauchi S."/>
            <person name="Kiss E."/>
            <person name="Drula E."/>
            <person name="Kohler A."/>
            <person name="Sanchez-Garcia M."/>
            <person name="Andreopoulos B."/>
            <person name="Barry K.W."/>
            <person name="Bonito G."/>
            <person name="Buee M."/>
            <person name="Carver A."/>
            <person name="Chen C."/>
            <person name="Cichocki N."/>
            <person name="Clum A."/>
            <person name="Culley D."/>
            <person name="Crous P.W."/>
            <person name="Fauchery L."/>
            <person name="Girlanda M."/>
            <person name="Hayes R."/>
            <person name="Keri Z."/>
            <person name="Labutti K."/>
            <person name="Lipzen A."/>
            <person name="Lombard V."/>
            <person name="Magnuson J."/>
            <person name="Maillard F."/>
            <person name="Morin E."/>
            <person name="Murat C."/>
            <person name="Nolan M."/>
            <person name="Ohm R."/>
            <person name="Pangilinan J."/>
            <person name="Pereira M."/>
            <person name="Perotto S."/>
            <person name="Peter M."/>
            <person name="Riley R."/>
            <person name="Sitrit Y."/>
            <person name="Stielow B."/>
            <person name="Szollosi G."/>
            <person name="Zifcakova L."/>
            <person name="Stursova M."/>
            <person name="Spatafora J.W."/>
            <person name="Tedersoo L."/>
            <person name="Vaario L.-M."/>
            <person name="Yamada A."/>
            <person name="Yan M."/>
            <person name="Wang P."/>
            <person name="Xu J."/>
            <person name="Bruns T."/>
            <person name="Baldrian P."/>
            <person name="Vilgalys R."/>
            <person name="Henrissat B."/>
            <person name="Grigoriev I.V."/>
            <person name="Hibbett D."/>
            <person name="Nagy L.G."/>
            <person name="Martin F.M."/>
        </authorList>
    </citation>
    <scope>NUCLEOTIDE SEQUENCE</scope>
    <source>
        <strain evidence="10">UH-Tt-Lm1</strain>
    </source>
</reference>
<feature type="binding site" evidence="7">
    <location>
        <position position="22"/>
    </location>
    <ligand>
        <name>Ca(2+)</name>
        <dbReference type="ChEBI" id="CHEBI:29108"/>
    </ligand>
</feature>
<evidence type="ECO:0000256" key="1">
    <source>
        <dbReference type="ARBA" id="ARBA00004141"/>
    </source>
</evidence>
<evidence type="ECO:0000256" key="8">
    <source>
        <dbReference type="PIRSR" id="PIRSR608901-2"/>
    </source>
</evidence>
<feature type="transmembrane region" description="Helical" evidence="9">
    <location>
        <begin position="183"/>
        <end position="200"/>
    </location>
</feature>
<comment type="caution">
    <text evidence="10">The sequence shown here is derived from an EMBL/GenBank/DDBJ whole genome shotgun (WGS) entry which is preliminary data.</text>
</comment>
<evidence type="ECO:0000256" key="3">
    <source>
        <dbReference type="ARBA" id="ARBA00022692"/>
    </source>
</evidence>
<accession>A0A9P6HFB1</accession>
<keyword evidence="4" id="KW-0378">Hydrolase</keyword>
<feature type="binding site" evidence="7">
    <location>
        <position position="20"/>
    </location>
    <ligand>
        <name>Ca(2+)</name>
        <dbReference type="ChEBI" id="CHEBI:29108"/>
    </ligand>
</feature>
<dbReference type="OrthoDB" id="187171at2759"/>
<evidence type="ECO:0000313" key="10">
    <source>
        <dbReference type="EMBL" id="KAF9785788.1"/>
    </source>
</evidence>